<feature type="coiled-coil region" evidence="13">
    <location>
        <begin position="395"/>
        <end position="422"/>
    </location>
</feature>
<keyword evidence="11" id="KW-0234">DNA repair</keyword>
<dbReference type="AlphaFoldDB" id="A0A6A6NR59"/>
<feature type="compositionally biased region" description="Acidic residues" evidence="14">
    <location>
        <begin position="517"/>
        <end position="530"/>
    </location>
</feature>
<dbReference type="InterPro" id="IPR001126">
    <property type="entry name" value="UmuC"/>
</dbReference>
<dbReference type="HAMAP" id="MF_01113">
    <property type="entry name" value="DNApol_IV"/>
    <property type="match status" value="1"/>
</dbReference>
<dbReference type="InterPro" id="IPR043502">
    <property type="entry name" value="DNA/RNA_pol_sf"/>
</dbReference>
<dbReference type="Gene3D" id="1.10.150.810">
    <property type="match status" value="2"/>
</dbReference>
<dbReference type="SUPFAM" id="SSF100879">
    <property type="entry name" value="Lesion bypass DNA polymerase (Y-family), little finger domain"/>
    <property type="match status" value="1"/>
</dbReference>
<evidence type="ECO:0000256" key="8">
    <source>
        <dbReference type="ARBA" id="ARBA00022763"/>
    </source>
</evidence>
<evidence type="ECO:0000256" key="4">
    <source>
        <dbReference type="ARBA" id="ARBA00022679"/>
    </source>
</evidence>
<feature type="compositionally biased region" description="Basic and acidic residues" evidence="14">
    <location>
        <begin position="623"/>
        <end position="632"/>
    </location>
</feature>
<evidence type="ECO:0000256" key="10">
    <source>
        <dbReference type="ARBA" id="ARBA00022932"/>
    </source>
</evidence>
<dbReference type="Proteomes" id="UP000799766">
    <property type="component" value="Unassembled WGS sequence"/>
</dbReference>
<evidence type="ECO:0000313" key="16">
    <source>
        <dbReference type="EMBL" id="KAF2454226.1"/>
    </source>
</evidence>
<dbReference type="Gene3D" id="3.30.1490.100">
    <property type="entry name" value="DNA polymerase, Y-family, little finger domain"/>
    <property type="match status" value="1"/>
</dbReference>
<evidence type="ECO:0000256" key="7">
    <source>
        <dbReference type="ARBA" id="ARBA00022723"/>
    </source>
</evidence>
<keyword evidence="5" id="KW-0548">Nucleotidyltransferase</keyword>
<sequence>MADDDSSFTNAPPPSSAPATQAEVEEEAILASVPKTAVQEEILADKSHPEHETLKYHLLGPSLTKAGQDKVDQQKVSEIIYEASKGSKFFLNEEAKDAALTAKIDRLLAKCAELQHPSNAAALAASTRRADDLIARLELSRTLTQSIVHIDCDAFYAAVELLSRPSLRDRPFAVGGGVLTTCSYAARRFGVRSGMASFVARKLCPELALLPLNFARYGAKARQVRGVLARFDPRFEAASIDEAYLDVTAYCDERGLTPAEAVARLRAAIREETHVTVSAGIAPNAKIAKIASNRNKPDGQFEVPRTRQACLEFMRDLPVRNVNGVGRVLERELAALGIKTCGDIYPARGYLAKLLGDKAFEFLIHTYLGLGRTTIRPAEEYERKSVGTERTFADLSGERRLREKLRDIARELEEDLKSHEVKGRTLVLKVKLHTYEVITRQTVPARGAVWRSEDTFREAEPLLAKLEKEIPGLKLRLMGLRVTGLVSTRKVTTDEFFGVGKRATGTEPAGKTKLAQEDEVWESWPEEEFEQEARRERREEMAQLEKWSQEAEAAEQQQLAKAETASGMSPHMAEMGVDVREDGDAGPERWECPVCARLLPAVDRSFNDHVDLCLSRHTIRQVARNESDKCDGGVDSTGEDEAAREPSPPSLMTKMMGAKPPAPVKKKRGRPSTKDTGFKKRKG</sequence>
<keyword evidence="13" id="KW-0175">Coiled coil</keyword>
<feature type="region of interest" description="Disordered" evidence="14">
    <location>
        <begin position="1"/>
        <end position="24"/>
    </location>
</feature>
<dbReference type="OrthoDB" id="1747274at2759"/>
<dbReference type="InterPro" id="IPR036775">
    <property type="entry name" value="DNA_pol_Y-fam_lit_finger_sf"/>
</dbReference>
<organism evidence="16 17">
    <name type="scientific">Lineolata rhizophorae</name>
    <dbReference type="NCBI Taxonomy" id="578093"/>
    <lineage>
        <taxon>Eukaryota</taxon>
        <taxon>Fungi</taxon>
        <taxon>Dikarya</taxon>
        <taxon>Ascomycota</taxon>
        <taxon>Pezizomycotina</taxon>
        <taxon>Dothideomycetes</taxon>
        <taxon>Dothideomycetes incertae sedis</taxon>
        <taxon>Lineolatales</taxon>
        <taxon>Lineolataceae</taxon>
        <taxon>Lineolata</taxon>
    </lineage>
</organism>
<dbReference type="Gene3D" id="3.30.160.60">
    <property type="entry name" value="Classic Zinc Finger"/>
    <property type="match status" value="1"/>
</dbReference>
<evidence type="ECO:0000259" key="15">
    <source>
        <dbReference type="PROSITE" id="PS50173"/>
    </source>
</evidence>
<evidence type="ECO:0000256" key="2">
    <source>
        <dbReference type="ARBA" id="ARBA00012417"/>
    </source>
</evidence>
<dbReference type="GO" id="GO:0070987">
    <property type="term" value="P:error-free translesion synthesis"/>
    <property type="evidence" value="ECO:0007669"/>
    <property type="project" value="UniProtKB-ARBA"/>
</dbReference>
<dbReference type="InterPro" id="IPR043128">
    <property type="entry name" value="Rev_trsase/Diguanyl_cyclase"/>
</dbReference>
<dbReference type="GO" id="GO:0046872">
    <property type="term" value="F:metal ion binding"/>
    <property type="evidence" value="ECO:0007669"/>
    <property type="project" value="UniProtKB-KW"/>
</dbReference>
<dbReference type="Gene3D" id="3.30.70.270">
    <property type="match status" value="1"/>
</dbReference>
<evidence type="ECO:0000313" key="17">
    <source>
        <dbReference type="Proteomes" id="UP000799766"/>
    </source>
</evidence>
<evidence type="ECO:0000256" key="11">
    <source>
        <dbReference type="ARBA" id="ARBA00023204"/>
    </source>
</evidence>
<feature type="compositionally biased region" description="Basic and acidic residues" evidence="14">
    <location>
        <begin position="672"/>
        <end position="683"/>
    </location>
</feature>
<keyword evidence="6" id="KW-0235">DNA replication</keyword>
<evidence type="ECO:0000256" key="5">
    <source>
        <dbReference type="ARBA" id="ARBA00022695"/>
    </source>
</evidence>
<feature type="compositionally biased region" description="Low complexity" evidence="14">
    <location>
        <begin position="550"/>
        <end position="565"/>
    </location>
</feature>
<dbReference type="GO" id="GO:0003684">
    <property type="term" value="F:damaged DNA binding"/>
    <property type="evidence" value="ECO:0007669"/>
    <property type="project" value="InterPro"/>
</dbReference>
<reference evidence="16" key="1">
    <citation type="journal article" date="2020" name="Stud. Mycol.">
        <title>101 Dothideomycetes genomes: a test case for predicting lifestyles and emergence of pathogens.</title>
        <authorList>
            <person name="Haridas S."/>
            <person name="Albert R."/>
            <person name="Binder M."/>
            <person name="Bloem J."/>
            <person name="Labutti K."/>
            <person name="Salamov A."/>
            <person name="Andreopoulos B."/>
            <person name="Baker S."/>
            <person name="Barry K."/>
            <person name="Bills G."/>
            <person name="Bluhm B."/>
            <person name="Cannon C."/>
            <person name="Castanera R."/>
            <person name="Culley D."/>
            <person name="Daum C."/>
            <person name="Ezra D."/>
            <person name="Gonzalez J."/>
            <person name="Henrissat B."/>
            <person name="Kuo A."/>
            <person name="Liang C."/>
            <person name="Lipzen A."/>
            <person name="Lutzoni F."/>
            <person name="Magnuson J."/>
            <person name="Mondo S."/>
            <person name="Nolan M."/>
            <person name="Ohm R."/>
            <person name="Pangilinan J."/>
            <person name="Park H.-J."/>
            <person name="Ramirez L."/>
            <person name="Alfaro M."/>
            <person name="Sun H."/>
            <person name="Tritt A."/>
            <person name="Yoshinaga Y."/>
            <person name="Zwiers L.-H."/>
            <person name="Turgeon B."/>
            <person name="Goodwin S."/>
            <person name="Spatafora J."/>
            <person name="Crous P."/>
            <person name="Grigoriev I."/>
        </authorList>
    </citation>
    <scope>NUCLEOTIDE SEQUENCE</scope>
    <source>
        <strain evidence="16">ATCC 16933</strain>
    </source>
</reference>
<dbReference type="FunFam" id="1.10.150.810:FF:000003">
    <property type="entry name" value="DNA polymerase kappa subunit"/>
    <property type="match status" value="1"/>
</dbReference>
<feature type="region of interest" description="Disordered" evidence="14">
    <location>
        <begin position="501"/>
        <end position="571"/>
    </location>
</feature>
<evidence type="ECO:0000256" key="3">
    <source>
        <dbReference type="ARBA" id="ARBA00016178"/>
    </source>
</evidence>
<comment type="catalytic activity">
    <reaction evidence="12">
        <text>DNA(n) + a 2'-deoxyribonucleoside 5'-triphosphate = DNA(n+1) + diphosphate</text>
        <dbReference type="Rhea" id="RHEA:22508"/>
        <dbReference type="Rhea" id="RHEA-COMP:17339"/>
        <dbReference type="Rhea" id="RHEA-COMP:17340"/>
        <dbReference type="ChEBI" id="CHEBI:33019"/>
        <dbReference type="ChEBI" id="CHEBI:61560"/>
        <dbReference type="ChEBI" id="CHEBI:173112"/>
        <dbReference type="EC" id="2.7.7.7"/>
    </reaction>
</comment>
<dbReference type="CDD" id="cd03586">
    <property type="entry name" value="PolY_Pol_IV_kappa"/>
    <property type="match status" value="1"/>
</dbReference>
<proteinExistence type="inferred from homology"/>
<feature type="region of interest" description="Disordered" evidence="14">
    <location>
        <begin position="622"/>
        <end position="683"/>
    </location>
</feature>
<dbReference type="GO" id="GO:0042276">
    <property type="term" value="P:error-prone translesion synthesis"/>
    <property type="evidence" value="ECO:0007669"/>
    <property type="project" value="TreeGrafter"/>
</dbReference>
<dbReference type="InterPro" id="IPR022880">
    <property type="entry name" value="DNApol_IV"/>
</dbReference>
<dbReference type="Pfam" id="PF11798">
    <property type="entry name" value="IMS_HHH"/>
    <property type="match status" value="1"/>
</dbReference>
<dbReference type="GO" id="GO:0005634">
    <property type="term" value="C:nucleus"/>
    <property type="evidence" value="ECO:0007669"/>
    <property type="project" value="TreeGrafter"/>
</dbReference>
<comment type="similarity">
    <text evidence="1">Belongs to the DNA polymerase type-Y family.</text>
</comment>
<feature type="compositionally biased region" description="Basic and acidic residues" evidence="14">
    <location>
        <begin position="531"/>
        <end position="549"/>
    </location>
</feature>
<dbReference type="FunFam" id="3.30.1490.100:FF:000004">
    <property type="entry name" value="DNA polymerase IV"/>
    <property type="match status" value="1"/>
</dbReference>
<dbReference type="GO" id="GO:0003887">
    <property type="term" value="F:DNA-directed DNA polymerase activity"/>
    <property type="evidence" value="ECO:0007669"/>
    <property type="project" value="UniProtKB-KW"/>
</dbReference>
<feature type="domain" description="UmuC" evidence="15">
    <location>
        <begin position="147"/>
        <end position="326"/>
    </location>
</feature>
<dbReference type="InterPro" id="IPR050116">
    <property type="entry name" value="DNA_polymerase-Y"/>
</dbReference>
<keyword evidence="10" id="KW-0239">DNA-directed DNA polymerase</keyword>
<keyword evidence="9" id="KW-0460">Magnesium</keyword>
<dbReference type="Pfam" id="PF11799">
    <property type="entry name" value="IMS_C"/>
    <property type="match status" value="1"/>
</dbReference>
<evidence type="ECO:0000256" key="6">
    <source>
        <dbReference type="ARBA" id="ARBA00022705"/>
    </source>
</evidence>
<dbReference type="FunFam" id="3.40.1170.60:FF:000012">
    <property type="entry name" value="Putative DNA-directed polymerase kappa"/>
    <property type="match status" value="1"/>
</dbReference>
<evidence type="ECO:0000256" key="12">
    <source>
        <dbReference type="ARBA" id="ARBA00049244"/>
    </source>
</evidence>
<evidence type="ECO:0000256" key="1">
    <source>
        <dbReference type="ARBA" id="ARBA00010945"/>
    </source>
</evidence>
<keyword evidence="17" id="KW-1185">Reference proteome</keyword>
<evidence type="ECO:0000256" key="13">
    <source>
        <dbReference type="SAM" id="Coils"/>
    </source>
</evidence>
<dbReference type="EMBL" id="MU001692">
    <property type="protein sequence ID" value="KAF2454226.1"/>
    <property type="molecule type" value="Genomic_DNA"/>
</dbReference>
<dbReference type="InterPro" id="IPR017961">
    <property type="entry name" value="DNA_pol_Y-fam_little_finger"/>
</dbReference>
<dbReference type="NCBIfam" id="NF002677">
    <property type="entry name" value="PRK02406.1"/>
    <property type="match status" value="1"/>
</dbReference>
<dbReference type="PANTHER" id="PTHR11076">
    <property type="entry name" value="DNA REPAIR POLYMERASE UMUC / TRANSFERASE FAMILY MEMBER"/>
    <property type="match status" value="1"/>
</dbReference>
<name>A0A6A6NR59_9PEZI</name>
<dbReference type="EC" id="2.7.7.7" evidence="2"/>
<protein>
    <recommendedName>
        <fullName evidence="3">DNA polymerase kappa</fullName>
        <ecNumber evidence="2">2.7.7.7</ecNumber>
    </recommendedName>
</protein>
<dbReference type="GO" id="GO:0006281">
    <property type="term" value="P:DNA repair"/>
    <property type="evidence" value="ECO:0007669"/>
    <property type="project" value="UniProtKB-KW"/>
</dbReference>
<dbReference type="Gene3D" id="3.40.1170.60">
    <property type="match status" value="1"/>
</dbReference>
<evidence type="ECO:0000256" key="9">
    <source>
        <dbReference type="ARBA" id="ARBA00022842"/>
    </source>
</evidence>
<dbReference type="GO" id="GO:0006260">
    <property type="term" value="P:DNA replication"/>
    <property type="evidence" value="ECO:0007669"/>
    <property type="project" value="UniProtKB-KW"/>
</dbReference>
<gene>
    <name evidence="16" type="ORF">BDY21DRAFT_400149</name>
</gene>
<dbReference type="SUPFAM" id="SSF56672">
    <property type="entry name" value="DNA/RNA polymerases"/>
    <property type="match status" value="1"/>
</dbReference>
<keyword evidence="8" id="KW-0227">DNA damage</keyword>
<dbReference type="PANTHER" id="PTHR11076:SF33">
    <property type="entry name" value="DNA POLYMERASE KAPPA"/>
    <property type="match status" value="1"/>
</dbReference>
<dbReference type="Pfam" id="PF00817">
    <property type="entry name" value="IMS"/>
    <property type="match status" value="1"/>
</dbReference>
<dbReference type="InterPro" id="IPR024728">
    <property type="entry name" value="PolY_HhH_motif"/>
</dbReference>
<accession>A0A6A6NR59</accession>
<keyword evidence="4" id="KW-0808">Transferase</keyword>
<keyword evidence="7" id="KW-0479">Metal-binding</keyword>
<dbReference type="PROSITE" id="PS50173">
    <property type="entry name" value="UMUC"/>
    <property type="match status" value="1"/>
</dbReference>
<evidence type="ECO:0000256" key="14">
    <source>
        <dbReference type="SAM" id="MobiDB-lite"/>
    </source>
</evidence>